<name>A0A371IJS2_9FIRM</name>
<dbReference type="EMBL" id="MBEW02000022">
    <property type="protein sequence ID" value="RDY20742.1"/>
    <property type="molecule type" value="Genomic_DNA"/>
</dbReference>
<accession>A0A371IJS2</accession>
<gene>
    <name evidence="1" type="ORF">BBG48_008645</name>
</gene>
<keyword evidence="2" id="KW-1185">Reference proteome</keyword>
<dbReference type="RefSeq" id="WP_068913986.1">
    <property type="nucleotide sequence ID" value="NZ_MBEW02000022.1"/>
</dbReference>
<sequence length="82" mass="9203">MKIQIKFNDNSILTIDETDCLIPIVKTDAGSSISTFKTLEKHTHENLLPSVLDTILHCDYFCLSSNRLTAYNVKNIVSITSD</sequence>
<comment type="caution">
    <text evidence="1">The sequence shown here is derived from an EMBL/GenBank/DDBJ whole genome shotgun (WGS) entry which is preliminary data.</text>
</comment>
<protein>
    <submittedName>
        <fullName evidence="1">Uncharacterized protein</fullName>
    </submittedName>
</protein>
<evidence type="ECO:0000313" key="1">
    <source>
        <dbReference type="EMBL" id="RDY20742.1"/>
    </source>
</evidence>
<organism evidence="1 2">
    <name type="scientific">Criibacterium bergeronii</name>
    <dbReference type="NCBI Taxonomy" id="1871336"/>
    <lineage>
        <taxon>Bacteria</taxon>
        <taxon>Bacillati</taxon>
        <taxon>Bacillota</taxon>
        <taxon>Clostridia</taxon>
        <taxon>Peptostreptococcales</taxon>
        <taxon>Filifactoraceae</taxon>
        <taxon>Criibacterium</taxon>
    </lineage>
</organism>
<dbReference type="AlphaFoldDB" id="A0A371IJS2"/>
<dbReference type="Proteomes" id="UP000093352">
    <property type="component" value="Unassembled WGS sequence"/>
</dbReference>
<reference evidence="1 2" key="1">
    <citation type="journal article" date="2016" name="Genome Announc.">
        <title>Draft Genome Sequence of Criibacterium bergeronii gen. nov., sp. nov., Strain CCRI-22567T, Isolated from a Vaginal Sample from a Woman with Bacterial Vaginosis.</title>
        <authorList>
            <person name="Maheux A.F."/>
            <person name="Berube E."/>
            <person name="Boudreau D.K."/>
            <person name="Raymond F."/>
            <person name="Corbeil J."/>
            <person name="Roy P.H."/>
            <person name="Boissinot M."/>
            <person name="Omar R.F."/>
        </authorList>
    </citation>
    <scope>NUCLEOTIDE SEQUENCE [LARGE SCALE GENOMIC DNA]</scope>
    <source>
        <strain evidence="1 2">CCRI-22567</strain>
    </source>
</reference>
<proteinExistence type="predicted"/>
<evidence type="ECO:0000313" key="2">
    <source>
        <dbReference type="Proteomes" id="UP000093352"/>
    </source>
</evidence>